<feature type="region of interest" description="Disordered" evidence="1">
    <location>
        <begin position="131"/>
        <end position="164"/>
    </location>
</feature>
<reference evidence="2" key="2">
    <citation type="submission" date="2020-08" db="EMBL/GenBank/DDBJ databases">
        <title>Plant Genome Project.</title>
        <authorList>
            <person name="Zhang R.-G."/>
        </authorList>
    </citation>
    <scope>NUCLEOTIDE SEQUENCE</scope>
    <source>
        <strain evidence="2">Huo1</strain>
        <tissue evidence="2">Leaf</tissue>
    </source>
</reference>
<accession>A0A8X8WWJ9</accession>
<evidence type="ECO:0000313" key="3">
    <source>
        <dbReference type="Proteomes" id="UP000298416"/>
    </source>
</evidence>
<reference evidence="2" key="1">
    <citation type="submission" date="2018-01" db="EMBL/GenBank/DDBJ databases">
        <authorList>
            <person name="Mao J.F."/>
        </authorList>
    </citation>
    <scope>NUCLEOTIDE SEQUENCE</scope>
    <source>
        <strain evidence="2">Huo1</strain>
        <tissue evidence="2">Leaf</tissue>
    </source>
</reference>
<proteinExistence type="predicted"/>
<name>A0A8X8WWJ9_SALSN</name>
<keyword evidence="3" id="KW-1185">Reference proteome</keyword>
<gene>
    <name evidence="2" type="ORF">SASPL_135447</name>
</gene>
<protein>
    <recommendedName>
        <fullName evidence="4">Myb/SANT-like domain-containing protein</fullName>
    </recommendedName>
</protein>
<evidence type="ECO:0000313" key="2">
    <source>
        <dbReference type="EMBL" id="KAG6403230.1"/>
    </source>
</evidence>
<organism evidence="2">
    <name type="scientific">Salvia splendens</name>
    <name type="common">Scarlet sage</name>
    <dbReference type="NCBI Taxonomy" id="180675"/>
    <lineage>
        <taxon>Eukaryota</taxon>
        <taxon>Viridiplantae</taxon>
        <taxon>Streptophyta</taxon>
        <taxon>Embryophyta</taxon>
        <taxon>Tracheophyta</taxon>
        <taxon>Spermatophyta</taxon>
        <taxon>Magnoliopsida</taxon>
        <taxon>eudicotyledons</taxon>
        <taxon>Gunneridae</taxon>
        <taxon>Pentapetalae</taxon>
        <taxon>asterids</taxon>
        <taxon>lamiids</taxon>
        <taxon>Lamiales</taxon>
        <taxon>Lamiaceae</taxon>
        <taxon>Nepetoideae</taxon>
        <taxon>Mentheae</taxon>
        <taxon>Salviinae</taxon>
        <taxon>Salvia</taxon>
        <taxon>Salvia subgen. Calosphace</taxon>
        <taxon>core Calosphace</taxon>
    </lineage>
</organism>
<evidence type="ECO:0008006" key="4">
    <source>
        <dbReference type="Google" id="ProtNLM"/>
    </source>
</evidence>
<dbReference type="Proteomes" id="UP000298416">
    <property type="component" value="Unassembled WGS sequence"/>
</dbReference>
<dbReference type="EMBL" id="PNBA02000013">
    <property type="protein sequence ID" value="KAG6403230.1"/>
    <property type="molecule type" value="Genomic_DNA"/>
</dbReference>
<dbReference type="AlphaFoldDB" id="A0A8X8WWJ9"/>
<sequence length="177" mass="18951">MDLGGRVHPQAGNGLGRAAMQGAAARHRRIWSRKEQKILISTLKDLAALSWKSDNGFRAGYLAKVEEALRREFPATDLKWEQIIRVDNSASGTSAEDISDATIRARVRANAPTPTPNSDYVGSLDENWGNLGSPATAASESAGESPEGMDRGAPVTSKKAKRAKLSTHIGGMVDLLK</sequence>
<evidence type="ECO:0000256" key="1">
    <source>
        <dbReference type="SAM" id="MobiDB-lite"/>
    </source>
</evidence>
<comment type="caution">
    <text evidence="2">The sequence shown here is derived from an EMBL/GenBank/DDBJ whole genome shotgun (WGS) entry which is preliminary data.</text>
</comment>